<feature type="signal peptide" evidence="1">
    <location>
        <begin position="1"/>
        <end position="22"/>
    </location>
</feature>
<evidence type="ECO:0008006" key="4">
    <source>
        <dbReference type="Google" id="ProtNLM"/>
    </source>
</evidence>
<evidence type="ECO:0000256" key="1">
    <source>
        <dbReference type="SAM" id="SignalP"/>
    </source>
</evidence>
<comment type="caution">
    <text evidence="2">The sequence shown here is derived from an EMBL/GenBank/DDBJ whole genome shotgun (WGS) entry which is preliminary data.</text>
</comment>
<dbReference type="PROSITE" id="PS51257">
    <property type="entry name" value="PROKAR_LIPOPROTEIN"/>
    <property type="match status" value="1"/>
</dbReference>
<keyword evidence="1" id="KW-0732">Signal</keyword>
<dbReference type="Pfam" id="PF05275">
    <property type="entry name" value="CopB"/>
    <property type="match status" value="1"/>
</dbReference>
<dbReference type="EMBL" id="BSOJ01000006">
    <property type="protein sequence ID" value="GLR25615.1"/>
    <property type="molecule type" value="Genomic_DNA"/>
</dbReference>
<keyword evidence="3" id="KW-1185">Reference proteome</keyword>
<accession>A0ABQ5YP96</accession>
<organism evidence="2 3">
    <name type="scientific">Limnobacter litoralis</name>
    <dbReference type="NCBI Taxonomy" id="481366"/>
    <lineage>
        <taxon>Bacteria</taxon>
        <taxon>Pseudomonadati</taxon>
        <taxon>Pseudomonadota</taxon>
        <taxon>Betaproteobacteria</taxon>
        <taxon>Burkholderiales</taxon>
        <taxon>Burkholderiaceae</taxon>
        <taxon>Limnobacter</taxon>
    </lineage>
</organism>
<dbReference type="Proteomes" id="UP001156664">
    <property type="component" value="Unassembled WGS sequence"/>
</dbReference>
<dbReference type="InterPro" id="IPR007939">
    <property type="entry name" value="Cu-R_B_prcur"/>
</dbReference>
<sequence>MRKSKITLGGVLTAACLHSAFAMQQDMNSKNPVDGRDPNAYSDGYTLRSGEYALPSHQTIKLGDSNNYKSIRFDRLERSRNNAGDLSTAYDFQGWFGNDHNRLVLKAEGDYSKGKFQEARTEALWGHPISSFFDSQVGVRNDSGVGPNRNWLAFGVEGLAPYWFDVQATVYLGTEGRSAARASAEYDLLLTQHLILQPRFEMNYYGKQDTEREIGSGLSDGLIGLRLRYEITRQFAPYVGIERVERFGQTADMLAAGGKLTGETKVVAGVRMWF</sequence>
<reference evidence="3" key="1">
    <citation type="journal article" date="2019" name="Int. J. Syst. Evol. Microbiol.">
        <title>The Global Catalogue of Microorganisms (GCM) 10K type strain sequencing project: providing services to taxonomists for standard genome sequencing and annotation.</title>
        <authorList>
            <consortium name="The Broad Institute Genomics Platform"/>
            <consortium name="The Broad Institute Genome Sequencing Center for Infectious Disease"/>
            <person name="Wu L."/>
            <person name="Ma J."/>
        </authorList>
    </citation>
    <scope>NUCLEOTIDE SEQUENCE [LARGE SCALE GENOMIC DNA]</scope>
    <source>
        <strain evidence="3">NBRC 105857</strain>
    </source>
</reference>
<evidence type="ECO:0000313" key="3">
    <source>
        <dbReference type="Proteomes" id="UP001156664"/>
    </source>
</evidence>
<evidence type="ECO:0000313" key="2">
    <source>
        <dbReference type="EMBL" id="GLR25615.1"/>
    </source>
</evidence>
<feature type="chain" id="PRO_5046614207" description="Copper resistance protein B" evidence="1">
    <location>
        <begin position="23"/>
        <end position="274"/>
    </location>
</feature>
<name>A0ABQ5YP96_9BURK</name>
<dbReference type="RefSeq" id="WP_284280007.1">
    <property type="nucleotide sequence ID" value="NZ_BSOJ01000006.1"/>
</dbReference>
<protein>
    <recommendedName>
        <fullName evidence="4">Copper resistance protein B</fullName>
    </recommendedName>
</protein>
<proteinExistence type="predicted"/>
<gene>
    <name evidence="2" type="ORF">GCM10007875_07030</name>
</gene>